<feature type="domain" description="SWI/SNF-like complex subunit BAF250 C-terminal" evidence="3">
    <location>
        <begin position="149"/>
        <end position="262"/>
    </location>
</feature>
<dbReference type="GO" id="GO:0016514">
    <property type="term" value="C:SWI/SNF complex"/>
    <property type="evidence" value="ECO:0007669"/>
    <property type="project" value="InterPro"/>
</dbReference>
<dbReference type="GeneID" id="33561565"/>
<dbReference type="InterPro" id="IPR021906">
    <property type="entry name" value="BAF250/Osa"/>
</dbReference>
<dbReference type="InterPro" id="IPR033388">
    <property type="entry name" value="BAF250_C"/>
</dbReference>
<dbReference type="GO" id="GO:0035060">
    <property type="term" value="C:brahma complex"/>
    <property type="evidence" value="ECO:0007669"/>
    <property type="project" value="InterPro"/>
</dbReference>
<dbReference type="GO" id="GO:0006357">
    <property type="term" value="P:regulation of transcription by RNA polymerase II"/>
    <property type="evidence" value="ECO:0007669"/>
    <property type="project" value="TreeGrafter"/>
</dbReference>
<protein>
    <recommendedName>
        <fullName evidence="3">SWI/SNF-like complex subunit BAF250 C-terminal domain-containing protein</fullName>
    </recommendedName>
</protein>
<gene>
    <name evidence="4" type="ORF">BCR41DRAFT_174415</name>
</gene>
<sequence length="492" mass="55630">MSLKSGMKFEVTNALNTLSTLTRQDSDNLQIMHCPELLDVLLDLMEATSSKWRFDGYIHKADFNDICEDELADSEHQLHTQQVGIFCQRSQFDTYQKLFEASVDEACHLMEYKSYSEHKHRDQLDSASVSTSASTLDFREWSFNKDQFLSLSNILRNLSFLPANYEFLARHPRFLEVLKRTLLAPQTKVFGSIDDIEDQGKIASSDQKSDDMETDSVEYQRAQAQKMKTEWLPSSGALAILEHRKDVLTILANLSGYLILPDSNAAQWIMLLILDFMNAEDTYYASLALEAVAKLGISHDNRLLLSSVDRDLRKETLKQRHGGRLPPRALAHHKTTPTSSSALHVFTDDAMEKWEEGGYLLPLFQSLSAMLGKVLTIVTEQQRALVMPHSTLAHLETLMLATYNLAALSEVDFRRYMAVQPGFVAGLLKLSVALADVRTPAYTSASMRTVETLRVISKDNEHLLVQYTELIAKAAMQPHIHPKILDDLMCVL</sequence>
<reference evidence="4 5" key="1">
    <citation type="submission" date="2016-07" db="EMBL/GenBank/DDBJ databases">
        <title>Pervasive Adenine N6-methylation of Active Genes in Fungi.</title>
        <authorList>
            <consortium name="DOE Joint Genome Institute"/>
            <person name="Mondo S.J."/>
            <person name="Dannebaum R.O."/>
            <person name="Kuo R.C."/>
            <person name="Labutti K."/>
            <person name="Haridas S."/>
            <person name="Kuo A."/>
            <person name="Salamov A."/>
            <person name="Ahrendt S.R."/>
            <person name="Lipzen A."/>
            <person name="Sullivan W."/>
            <person name="Andreopoulos W.B."/>
            <person name="Clum A."/>
            <person name="Lindquist E."/>
            <person name="Daum C."/>
            <person name="Ramamoorthy G.K."/>
            <person name="Gryganskyi A."/>
            <person name="Culley D."/>
            <person name="Magnuson J.K."/>
            <person name="James T.Y."/>
            <person name="O'Malley M.A."/>
            <person name="Stajich J.E."/>
            <person name="Spatafora J.W."/>
            <person name="Visel A."/>
            <person name="Grigoriev I.V."/>
        </authorList>
    </citation>
    <scope>NUCLEOTIDE SEQUENCE [LARGE SCALE GENOMIC DNA]</scope>
    <source>
        <strain evidence="4 5">NRRL 3116</strain>
    </source>
</reference>
<organism evidence="4 5">
    <name type="scientific">Lobosporangium transversale</name>
    <dbReference type="NCBI Taxonomy" id="64571"/>
    <lineage>
        <taxon>Eukaryota</taxon>
        <taxon>Fungi</taxon>
        <taxon>Fungi incertae sedis</taxon>
        <taxon>Mucoromycota</taxon>
        <taxon>Mortierellomycotina</taxon>
        <taxon>Mortierellomycetes</taxon>
        <taxon>Mortierellales</taxon>
        <taxon>Mortierellaceae</taxon>
        <taxon>Lobosporangium</taxon>
    </lineage>
</organism>
<dbReference type="GO" id="GO:0031491">
    <property type="term" value="F:nucleosome binding"/>
    <property type="evidence" value="ECO:0007669"/>
    <property type="project" value="TreeGrafter"/>
</dbReference>
<keyword evidence="2" id="KW-0539">Nucleus</keyword>
<proteinExistence type="predicted"/>
<evidence type="ECO:0000259" key="3">
    <source>
        <dbReference type="Pfam" id="PF12031"/>
    </source>
</evidence>
<name>A0A1Y2GCT2_9FUNG</name>
<dbReference type="GO" id="GO:0005654">
    <property type="term" value="C:nucleoplasm"/>
    <property type="evidence" value="ECO:0007669"/>
    <property type="project" value="TreeGrafter"/>
</dbReference>
<accession>A0A1Y2GCT2</accession>
<dbReference type="STRING" id="64571.A0A1Y2GCT2"/>
<evidence type="ECO:0000256" key="2">
    <source>
        <dbReference type="ARBA" id="ARBA00023242"/>
    </source>
</evidence>
<evidence type="ECO:0000313" key="4">
    <source>
        <dbReference type="EMBL" id="ORZ05949.1"/>
    </source>
</evidence>
<evidence type="ECO:0000256" key="1">
    <source>
        <dbReference type="ARBA" id="ARBA00004123"/>
    </source>
</evidence>
<dbReference type="EMBL" id="MCFF01000048">
    <property type="protein sequence ID" value="ORZ05949.1"/>
    <property type="molecule type" value="Genomic_DNA"/>
</dbReference>
<dbReference type="GO" id="GO:0006338">
    <property type="term" value="P:chromatin remodeling"/>
    <property type="evidence" value="ECO:0007669"/>
    <property type="project" value="InterPro"/>
</dbReference>
<comment type="subcellular location">
    <subcellularLocation>
        <location evidence="1">Nucleus</location>
    </subcellularLocation>
</comment>
<dbReference type="InParanoid" id="A0A1Y2GCT2"/>
<dbReference type="PANTHER" id="PTHR12656">
    <property type="entry name" value="BRG-1 ASSOCIATED FACTOR 250 BAF250"/>
    <property type="match status" value="1"/>
</dbReference>
<dbReference type="Pfam" id="PF12031">
    <property type="entry name" value="BAF250_C"/>
    <property type="match status" value="1"/>
</dbReference>
<dbReference type="OrthoDB" id="1938591at2759"/>
<dbReference type="InterPro" id="IPR016024">
    <property type="entry name" value="ARM-type_fold"/>
</dbReference>
<dbReference type="PANTHER" id="PTHR12656:SF5">
    <property type="entry name" value="TRITHORAX GROUP PROTEIN OSA"/>
    <property type="match status" value="1"/>
</dbReference>
<dbReference type="GO" id="GO:0045893">
    <property type="term" value="P:positive regulation of DNA-templated transcription"/>
    <property type="evidence" value="ECO:0007669"/>
    <property type="project" value="TreeGrafter"/>
</dbReference>
<dbReference type="Proteomes" id="UP000193648">
    <property type="component" value="Unassembled WGS sequence"/>
</dbReference>
<comment type="caution">
    <text evidence="4">The sequence shown here is derived from an EMBL/GenBank/DDBJ whole genome shotgun (WGS) entry which is preliminary data.</text>
</comment>
<dbReference type="AlphaFoldDB" id="A0A1Y2GCT2"/>
<dbReference type="SUPFAM" id="SSF48371">
    <property type="entry name" value="ARM repeat"/>
    <property type="match status" value="1"/>
</dbReference>
<dbReference type="RefSeq" id="XP_021877330.1">
    <property type="nucleotide sequence ID" value="XM_022019720.1"/>
</dbReference>
<evidence type="ECO:0000313" key="5">
    <source>
        <dbReference type="Proteomes" id="UP000193648"/>
    </source>
</evidence>
<keyword evidence="5" id="KW-1185">Reference proteome</keyword>